<sequence length="315" mass="36171">MESNNTVGDSPPASAGQTREGIFRFMSLPSEIRLKVYEWLHLLCPIQLNPMFGLLRAPLREQDYLFVKPPYIPGLPDRECNETFYRLVDPTTTTTTTTPTTPTTLSANQQQQQQQQQQQLISPYRQMGTIPTALLLASKQIYHESRAIPFQHSEFIFATAPQPMPCLAHFFYGLSLAPWQRDAVRWARVELLWQPHLAVQAEWAPLCRLWAAGLRGLRLEVLAAELTHAMVREDEADRPGGGWSIQVVAEGLKALRELRYLDAMVVNFRCTDRAKVRWCEYLQDMLRREDRRDDEQVRVLCVQAVREIHAVVSAE</sequence>
<proteinExistence type="predicted"/>
<dbReference type="KEGG" id="ela:UCREL1_959"/>
<dbReference type="HOGENOM" id="CLU_053751_0_0_1"/>
<reference evidence="3" key="1">
    <citation type="journal article" date="2013" name="Genome Announc.">
        <title>Draft genome sequence of the grapevine dieback fungus Eutypa lata UCR-EL1.</title>
        <authorList>
            <person name="Blanco-Ulate B."/>
            <person name="Rolshausen P.E."/>
            <person name="Cantu D."/>
        </authorList>
    </citation>
    <scope>NUCLEOTIDE SEQUENCE [LARGE SCALE GENOMIC DNA]</scope>
    <source>
        <strain evidence="3">UCR-EL1</strain>
    </source>
</reference>
<name>M7T5T4_EUTLA</name>
<dbReference type="AlphaFoldDB" id="M7T5T4"/>
<feature type="region of interest" description="Disordered" evidence="1">
    <location>
        <begin position="91"/>
        <end position="112"/>
    </location>
</feature>
<dbReference type="EMBL" id="KB705547">
    <property type="protein sequence ID" value="EMR71997.1"/>
    <property type="molecule type" value="Genomic_DNA"/>
</dbReference>
<accession>M7T5T4</accession>
<keyword evidence="3" id="KW-1185">Reference proteome</keyword>
<evidence type="ECO:0000313" key="3">
    <source>
        <dbReference type="Proteomes" id="UP000012174"/>
    </source>
</evidence>
<dbReference type="eggNOG" id="ENOG502T15A">
    <property type="taxonomic scope" value="Eukaryota"/>
</dbReference>
<evidence type="ECO:0000256" key="1">
    <source>
        <dbReference type="SAM" id="MobiDB-lite"/>
    </source>
</evidence>
<gene>
    <name evidence="2" type="ORF">UCREL1_959</name>
</gene>
<dbReference type="OMA" id="HAMVRED"/>
<evidence type="ECO:0000313" key="2">
    <source>
        <dbReference type="EMBL" id="EMR71997.1"/>
    </source>
</evidence>
<protein>
    <submittedName>
        <fullName evidence="2">Uncharacterized protein</fullName>
    </submittedName>
</protein>
<dbReference type="OrthoDB" id="5413827at2759"/>
<organism evidence="2 3">
    <name type="scientific">Eutypa lata (strain UCR-EL1)</name>
    <name type="common">Grapevine dieback disease fungus</name>
    <name type="synonym">Eutypa armeniacae</name>
    <dbReference type="NCBI Taxonomy" id="1287681"/>
    <lineage>
        <taxon>Eukaryota</taxon>
        <taxon>Fungi</taxon>
        <taxon>Dikarya</taxon>
        <taxon>Ascomycota</taxon>
        <taxon>Pezizomycotina</taxon>
        <taxon>Sordariomycetes</taxon>
        <taxon>Xylariomycetidae</taxon>
        <taxon>Xylariales</taxon>
        <taxon>Diatrypaceae</taxon>
        <taxon>Eutypa</taxon>
    </lineage>
</organism>
<dbReference type="PANTHER" id="PTHR38790">
    <property type="entry name" value="2EXR DOMAIN-CONTAINING PROTEIN-RELATED"/>
    <property type="match status" value="1"/>
</dbReference>
<dbReference type="Proteomes" id="UP000012174">
    <property type="component" value="Unassembled WGS sequence"/>
</dbReference>